<dbReference type="InterPro" id="IPR051158">
    <property type="entry name" value="Metallophosphoesterase_sf"/>
</dbReference>
<dbReference type="Proteomes" id="UP001470230">
    <property type="component" value="Unassembled WGS sequence"/>
</dbReference>
<gene>
    <name evidence="3" type="ORF">M9Y10_030964</name>
    <name evidence="2" type="ORF">M9Y10_042420</name>
</gene>
<evidence type="ECO:0000259" key="1">
    <source>
        <dbReference type="Pfam" id="PF00149"/>
    </source>
</evidence>
<dbReference type="PANTHER" id="PTHR31302:SF0">
    <property type="entry name" value="TRANSMEMBRANE PROTEIN WITH METALLOPHOSPHOESTERASE DOMAIN"/>
    <property type="match status" value="1"/>
</dbReference>
<dbReference type="Pfam" id="PF00149">
    <property type="entry name" value="Metallophos"/>
    <property type="match status" value="1"/>
</dbReference>
<dbReference type="SUPFAM" id="SSF56300">
    <property type="entry name" value="Metallo-dependent phosphatases"/>
    <property type="match status" value="1"/>
</dbReference>
<dbReference type="CDD" id="cd00838">
    <property type="entry name" value="MPP_superfamily"/>
    <property type="match status" value="1"/>
</dbReference>
<evidence type="ECO:0000313" key="3">
    <source>
        <dbReference type="EMBL" id="KAK8840402.1"/>
    </source>
</evidence>
<evidence type="ECO:0000313" key="2">
    <source>
        <dbReference type="EMBL" id="KAK8835536.1"/>
    </source>
</evidence>
<reference evidence="3 4" key="1">
    <citation type="submission" date="2024-04" db="EMBL/GenBank/DDBJ databases">
        <title>Tritrichomonas musculus Genome.</title>
        <authorList>
            <person name="Alves-Ferreira E."/>
            <person name="Grigg M."/>
            <person name="Lorenzi H."/>
            <person name="Galac M."/>
        </authorList>
    </citation>
    <scope>NUCLEOTIDE SEQUENCE [LARGE SCALE GENOMIC DNA]</scope>
    <source>
        <strain evidence="3 4">EAF2021</strain>
    </source>
</reference>
<dbReference type="InterPro" id="IPR029052">
    <property type="entry name" value="Metallo-depent_PP-like"/>
</dbReference>
<comment type="caution">
    <text evidence="3">The sequence shown here is derived from an EMBL/GenBank/DDBJ whole genome shotgun (WGS) entry which is preliminary data.</text>
</comment>
<accession>A0ABR2H3R5</accession>
<organism evidence="3 4">
    <name type="scientific">Tritrichomonas musculus</name>
    <dbReference type="NCBI Taxonomy" id="1915356"/>
    <lineage>
        <taxon>Eukaryota</taxon>
        <taxon>Metamonada</taxon>
        <taxon>Parabasalia</taxon>
        <taxon>Tritrichomonadida</taxon>
        <taxon>Tritrichomonadidae</taxon>
        <taxon>Tritrichomonas</taxon>
    </lineage>
</organism>
<protein>
    <recommendedName>
        <fullName evidence="1">Calcineurin-like phosphoesterase domain-containing protein</fullName>
    </recommendedName>
</protein>
<sequence>MDSEPENLRFFKIKIKDLCTFKGLIISDFHLGKFNDLLVEENILINDLKQLVKEVNPTHIFILGDIINFTESCVDEWYFNFFKMLENNFNLPIYIIPGNHDRLSKPNCCFNRYKSDKLLKCIDTEFLEIQFNDNFSVFFVHDAKYDSNIYGMMPLKEWMNKIRSWDHGKNIKKDDVLIFGHTHSNFDDDEDKNYAIGPFSVSLKGSSYGVIFYTDKFHFQHFTSFLPEKA</sequence>
<proteinExistence type="predicted"/>
<dbReference type="Gene3D" id="3.60.21.10">
    <property type="match status" value="1"/>
</dbReference>
<name>A0ABR2H3R5_9EUKA</name>
<dbReference type="InterPro" id="IPR004843">
    <property type="entry name" value="Calcineurin-like_PHP"/>
</dbReference>
<dbReference type="PANTHER" id="PTHR31302">
    <property type="entry name" value="TRANSMEMBRANE PROTEIN WITH METALLOPHOSPHOESTERASE DOMAIN-RELATED"/>
    <property type="match status" value="1"/>
</dbReference>
<dbReference type="EMBL" id="JAPFFF010000047">
    <property type="protein sequence ID" value="KAK8840402.1"/>
    <property type="molecule type" value="Genomic_DNA"/>
</dbReference>
<keyword evidence="4" id="KW-1185">Reference proteome</keyword>
<evidence type="ECO:0000313" key="4">
    <source>
        <dbReference type="Proteomes" id="UP001470230"/>
    </source>
</evidence>
<feature type="domain" description="Calcineurin-like phosphoesterase" evidence="1">
    <location>
        <begin position="24"/>
        <end position="184"/>
    </location>
</feature>
<dbReference type="EMBL" id="JAPFFF010000079">
    <property type="protein sequence ID" value="KAK8835536.1"/>
    <property type="molecule type" value="Genomic_DNA"/>
</dbReference>